<feature type="compositionally biased region" description="Low complexity" evidence="1">
    <location>
        <begin position="111"/>
        <end position="120"/>
    </location>
</feature>
<feature type="region of interest" description="Disordered" evidence="1">
    <location>
        <begin position="58"/>
        <end position="160"/>
    </location>
</feature>
<name>A0A645HUI2_9ZZZZ</name>
<feature type="compositionally biased region" description="Polar residues" evidence="1">
    <location>
        <begin position="61"/>
        <end position="70"/>
    </location>
</feature>
<sequence length="160" mass="17838">MRWKTRKSTPSRPRYPSCRKKCGTSPTTRSKAGIFWAERRSVNSPSIATPRARSAIAAATNTWSSRSTRASSDRCRSRVGRSFPRTTRGTRSRASKFRSISSGPGATRSCRSGSETGRSRFTSRRRGTTTIPMEHRMTPISTASAIRKSRRDCRSTTSRS</sequence>
<dbReference type="EMBL" id="VSSQ01094617">
    <property type="protein sequence ID" value="MPN39033.1"/>
    <property type="molecule type" value="Genomic_DNA"/>
</dbReference>
<evidence type="ECO:0000256" key="1">
    <source>
        <dbReference type="SAM" id="MobiDB-lite"/>
    </source>
</evidence>
<dbReference type="AlphaFoldDB" id="A0A645HUI2"/>
<evidence type="ECO:0000313" key="2">
    <source>
        <dbReference type="EMBL" id="MPN39033.1"/>
    </source>
</evidence>
<protein>
    <submittedName>
        <fullName evidence="2">Uncharacterized protein</fullName>
    </submittedName>
</protein>
<comment type="caution">
    <text evidence="2">The sequence shown here is derived from an EMBL/GenBank/DDBJ whole genome shotgun (WGS) entry which is preliminary data.</text>
</comment>
<organism evidence="2">
    <name type="scientific">bioreactor metagenome</name>
    <dbReference type="NCBI Taxonomy" id="1076179"/>
    <lineage>
        <taxon>unclassified sequences</taxon>
        <taxon>metagenomes</taxon>
        <taxon>ecological metagenomes</taxon>
    </lineage>
</organism>
<feature type="region of interest" description="Disordered" evidence="1">
    <location>
        <begin position="1"/>
        <end position="31"/>
    </location>
</feature>
<gene>
    <name evidence="2" type="ORF">SDC9_186559</name>
</gene>
<accession>A0A645HUI2</accession>
<reference evidence="2" key="1">
    <citation type="submission" date="2019-08" db="EMBL/GenBank/DDBJ databases">
        <authorList>
            <person name="Kucharzyk K."/>
            <person name="Murdoch R.W."/>
            <person name="Higgins S."/>
            <person name="Loffler F."/>
        </authorList>
    </citation>
    <scope>NUCLEOTIDE SEQUENCE</scope>
</reference>
<proteinExistence type="predicted"/>